<organism evidence="1 2">
    <name type="scientific">Manihot esculenta</name>
    <name type="common">Cassava</name>
    <name type="synonym">Jatropha manihot</name>
    <dbReference type="NCBI Taxonomy" id="3983"/>
    <lineage>
        <taxon>Eukaryota</taxon>
        <taxon>Viridiplantae</taxon>
        <taxon>Streptophyta</taxon>
        <taxon>Embryophyta</taxon>
        <taxon>Tracheophyta</taxon>
        <taxon>Spermatophyta</taxon>
        <taxon>Magnoliopsida</taxon>
        <taxon>eudicotyledons</taxon>
        <taxon>Gunneridae</taxon>
        <taxon>Pentapetalae</taxon>
        <taxon>rosids</taxon>
        <taxon>fabids</taxon>
        <taxon>Malpighiales</taxon>
        <taxon>Euphorbiaceae</taxon>
        <taxon>Crotonoideae</taxon>
        <taxon>Manihoteae</taxon>
        <taxon>Manihot</taxon>
    </lineage>
</organism>
<dbReference type="Proteomes" id="UP000091857">
    <property type="component" value="Chromosome 8"/>
</dbReference>
<gene>
    <name evidence="1" type="ORF">MANES_08G107500v8</name>
</gene>
<evidence type="ECO:0000313" key="1">
    <source>
        <dbReference type="EMBL" id="KAG8649569.1"/>
    </source>
</evidence>
<accession>A0ACB7HC03</accession>
<protein>
    <submittedName>
        <fullName evidence="1">Uncharacterized protein</fullName>
    </submittedName>
</protein>
<name>A0ACB7HC03_MANES</name>
<proteinExistence type="predicted"/>
<dbReference type="EMBL" id="CM004394">
    <property type="protein sequence ID" value="KAG8649569.1"/>
    <property type="molecule type" value="Genomic_DNA"/>
</dbReference>
<sequence>MDNRWYNSEPETDVQDKFEQDKEQDSLVDDLVEDFRLPINHKPTENVDLDNVEQASLDTKLTASNVGFRLLQKMGWKGKGLGKDEQGIVEPIKSGIRDPKLGIGKQEEDDFFTSEENIQRKKLEVEIEETEDHAKKREVLAEREQKIQTEVKEIKKVFYCDLCNKQYKLAMEFEVHLSSYDHNHRKRFKEMREMHGSSSRDDRQKRELQRQEREMAKFAQMADAHKQQQQVEESGSGQVSNSIRSATALADQDQRKALKFGFSSKSGTSKPSGGDAKKPKAAVASVFGNDSDEEQ</sequence>
<evidence type="ECO:0000313" key="2">
    <source>
        <dbReference type="Proteomes" id="UP000091857"/>
    </source>
</evidence>
<keyword evidence="2" id="KW-1185">Reference proteome</keyword>
<comment type="caution">
    <text evidence="1">The sequence shown here is derived from an EMBL/GenBank/DDBJ whole genome shotgun (WGS) entry which is preliminary data.</text>
</comment>
<reference evidence="2" key="1">
    <citation type="journal article" date="2016" name="Nat. Biotechnol.">
        <title>Sequencing wild and cultivated cassava and related species reveals extensive interspecific hybridization and genetic diversity.</title>
        <authorList>
            <person name="Bredeson J.V."/>
            <person name="Lyons J.B."/>
            <person name="Prochnik S.E."/>
            <person name="Wu G.A."/>
            <person name="Ha C.M."/>
            <person name="Edsinger-Gonzales E."/>
            <person name="Grimwood J."/>
            <person name="Schmutz J."/>
            <person name="Rabbi I.Y."/>
            <person name="Egesi C."/>
            <person name="Nauluvula P."/>
            <person name="Lebot V."/>
            <person name="Ndunguru J."/>
            <person name="Mkamilo G."/>
            <person name="Bart R.S."/>
            <person name="Setter T.L."/>
            <person name="Gleadow R.M."/>
            <person name="Kulakow P."/>
            <person name="Ferguson M.E."/>
            <person name="Rounsley S."/>
            <person name="Rokhsar D.S."/>
        </authorList>
    </citation>
    <scope>NUCLEOTIDE SEQUENCE [LARGE SCALE GENOMIC DNA]</scope>
    <source>
        <strain evidence="2">cv. AM560-2</strain>
    </source>
</reference>